<organism evidence="1 2">
    <name type="scientific">Streptomyces cyaneochromogenes</name>
    <dbReference type="NCBI Taxonomy" id="2496836"/>
    <lineage>
        <taxon>Bacteria</taxon>
        <taxon>Bacillati</taxon>
        <taxon>Actinomycetota</taxon>
        <taxon>Actinomycetes</taxon>
        <taxon>Kitasatosporales</taxon>
        <taxon>Streptomycetaceae</taxon>
        <taxon>Streptomyces</taxon>
    </lineage>
</organism>
<keyword evidence="2" id="KW-1185">Reference proteome</keyword>
<gene>
    <name evidence="1" type="ORF">EJ357_06985</name>
</gene>
<proteinExistence type="predicted"/>
<dbReference type="OrthoDB" id="3525736at2"/>
<accession>A0A3S9M209</accession>
<dbReference type="AlphaFoldDB" id="A0A3S9M209"/>
<dbReference type="Proteomes" id="UP000280298">
    <property type="component" value="Chromosome"/>
</dbReference>
<protein>
    <submittedName>
        <fullName evidence="1">Uncharacterized protein</fullName>
    </submittedName>
</protein>
<reference evidence="1 2" key="1">
    <citation type="journal article" date="2019" name="Int. J. Syst. Evol. Microbiol.">
        <title>Streptomyces cyaneochromogenes sp. nov., a blue pigment-producing actinomycete from manganese-contaminated soil.</title>
        <authorList>
            <person name="Tang X."/>
            <person name="Zhao J."/>
            <person name="Li K."/>
            <person name="Chen Z."/>
            <person name="Sun Y."/>
            <person name="Gao J."/>
        </authorList>
    </citation>
    <scope>NUCLEOTIDE SEQUENCE [LARGE SCALE GENOMIC DNA]</scope>
    <source>
        <strain evidence="1 2">MK-45</strain>
    </source>
</reference>
<evidence type="ECO:0000313" key="2">
    <source>
        <dbReference type="Proteomes" id="UP000280298"/>
    </source>
</evidence>
<evidence type="ECO:0000313" key="1">
    <source>
        <dbReference type="EMBL" id="AZQ33226.1"/>
    </source>
</evidence>
<sequence>MDSGEQPAEDPVVVTVRKIKITKLHKGVGKVGDTIEVKELGGNLGGTEYVSDESTPLVPGKPYLLFLTTFPDQPASVITPVQGQYPLDGAGEPQSLPDNKLKMTTKNLEQLTRAASQ</sequence>
<dbReference type="EMBL" id="CP034539">
    <property type="protein sequence ID" value="AZQ33226.1"/>
    <property type="molecule type" value="Genomic_DNA"/>
</dbReference>
<dbReference type="KEGG" id="scya:EJ357_06985"/>
<name>A0A3S9M209_9ACTN</name>
<dbReference type="RefSeq" id="WP_126389717.1">
    <property type="nucleotide sequence ID" value="NZ_CP034539.1"/>
</dbReference>